<feature type="region of interest" description="Disordered" evidence="1">
    <location>
        <begin position="1"/>
        <end position="33"/>
    </location>
</feature>
<proteinExistence type="predicted"/>
<dbReference type="EMBL" id="GL348714">
    <property type="protein sequence ID" value="EFH63784.1"/>
    <property type="molecule type" value="Genomic_DNA"/>
</dbReference>
<gene>
    <name evidence="2" type="ORF">ARALYDRAFT_476551</name>
</gene>
<accession>D7KRZ0</accession>
<keyword evidence="3" id="KW-1185">Reference proteome</keyword>
<dbReference type="Gramene" id="fgenesh2_kg.2__1681__AT1G74088.1">
    <property type="protein sequence ID" value="fgenesh2_kg.2__1681__AT1G74088.1"/>
    <property type="gene ID" value="fgenesh2_kg.2__1681__AT1G74088.1"/>
</dbReference>
<dbReference type="HOGENOM" id="CLU_181762_0_0_1"/>
<organism evidence="3">
    <name type="scientific">Arabidopsis lyrata subsp. lyrata</name>
    <name type="common">Lyre-leaved rock-cress</name>
    <dbReference type="NCBI Taxonomy" id="81972"/>
    <lineage>
        <taxon>Eukaryota</taxon>
        <taxon>Viridiplantae</taxon>
        <taxon>Streptophyta</taxon>
        <taxon>Embryophyta</taxon>
        <taxon>Tracheophyta</taxon>
        <taxon>Spermatophyta</taxon>
        <taxon>Magnoliopsida</taxon>
        <taxon>eudicotyledons</taxon>
        <taxon>Gunneridae</taxon>
        <taxon>Pentapetalae</taxon>
        <taxon>rosids</taxon>
        <taxon>malvids</taxon>
        <taxon>Brassicales</taxon>
        <taxon>Brassicaceae</taxon>
        <taxon>Camelineae</taxon>
        <taxon>Arabidopsis</taxon>
    </lineage>
</organism>
<dbReference type="AlphaFoldDB" id="D7KRZ0"/>
<protein>
    <submittedName>
        <fullName evidence="2">Uncharacterized protein</fullName>
    </submittedName>
</protein>
<feature type="compositionally biased region" description="Polar residues" evidence="1">
    <location>
        <begin position="9"/>
        <end position="19"/>
    </location>
</feature>
<evidence type="ECO:0000313" key="2">
    <source>
        <dbReference type="EMBL" id="EFH63784.1"/>
    </source>
</evidence>
<sequence>MVTMKSHIKNPTVQTTVFGQSVGKGPTKEPRPSLQELVDENINSTRLVDNNLYHFVIES</sequence>
<evidence type="ECO:0000313" key="3">
    <source>
        <dbReference type="Proteomes" id="UP000008694"/>
    </source>
</evidence>
<dbReference type="Proteomes" id="UP000008694">
    <property type="component" value="Unassembled WGS sequence"/>
</dbReference>
<name>D7KRZ0_ARALL</name>
<reference evidence="3" key="1">
    <citation type="journal article" date="2011" name="Nat. Genet.">
        <title>The Arabidopsis lyrata genome sequence and the basis of rapid genome size change.</title>
        <authorList>
            <person name="Hu T.T."/>
            <person name="Pattyn P."/>
            <person name="Bakker E.G."/>
            <person name="Cao J."/>
            <person name="Cheng J.-F."/>
            <person name="Clark R.M."/>
            <person name="Fahlgren N."/>
            <person name="Fawcett J.A."/>
            <person name="Grimwood J."/>
            <person name="Gundlach H."/>
            <person name="Haberer G."/>
            <person name="Hollister J.D."/>
            <person name="Ossowski S."/>
            <person name="Ottilar R.P."/>
            <person name="Salamov A.A."/>
            <person name="Schneeberger K."/>
            <person name="Spannagl M."/>
            <person name="Wang X."/>
            <person name="Yang L."/>
            <person name="Nasrallah M.E."/>
            <person name="Bergelson J."/>
            <person name="Carrington J.C."/>
            <person name="Gaut B.S."/>
            <person name="Schmutz J."/>
            <person name="Mayer K.F.X."/>
            <person name="Van de Peer Y."/>
            <person name="Grigoriev I.V."/>
            <person name="Nordborg M."/>
            <person name="Weigel D."/>
            <person name="Guo Y.-L."/>
        </authorList>
    </citation>
    <scope>NUCLEOTIDE SEQUENCE [LARGE SCALE GENOMIC DNA]</scope>
    <source>
        <strain evidence="3">cv. MN47</strain>
    </source>
</reference>
<evidence type="ECO:0000256" key="1">
    <source>
        <dbReference type="SAM" id="MobiDB-lite"/>
    </source>
</evidence>